<accession>A0ABP0G6K2</accession>
<feature type="domain" description="ZP" evidence="5">
    <location>
        <begin position="298"/>
        <end position="550"/>
    </location>
</feature>
<dbReference type="InterPro" id="IPR055356">
    <property type="entry name" value="ZP-N"/>
</dbReference>
<keyword evidence="2" id="KW-1015">Disulfide bond</keyword>
<dbReference type="Gene3D" id="2.60.40.3210">
    <property type="entry name" value="Zona pellucida, ZP-N domain"/>
    <property type="match status" value="1"/>
</dbReference>
<evidence type="ECO:0000313" key="7">
    <source>
        <dbReference type="Proteomes" id="UP001642483"/>
    </source>
</evidence>
<reference evidence="6 7" key="1">
    <citation type="submission" date="2024-02" db="EMBL/GenBank/DDBJ databases">
        <authorList>
            <person name="Daric V."/>
            <person name="Darras S."/>
        </authorList>
    </citation>
    <scope>NUCLEOTIDE SEQUENCE [LARGE SCALE GENOMIC DNA]</scope>
</reference>
<proteinExistence type="predicted"/>
<dbReference type="PROSITE" id="PS51034">
    <property type="entry name" value="ZP_2"/>
    <property type="match status" value="1"/>
</dbReference>
<evidence type="ECO:0000256" key="1">
    <source>
        <dbReference type="ARBA" id="ARBA00022729"/>
    </source>
</evidence>
<keyword evidence="3" id="KW-0472">Membrane</keyword>
<dbReference type="PANTHER" id="PTHR14002">
    <property type="entry name" value="ENDOGLIN/TGF-BETA RECEPTOR TYPE III"/>
    <property type="match status" value="1"/>
</dbReference>
<dbReference type="InterPro" id="IPR042235">
    <property type="entry name" value="ZP-C_dom"/>
</dbReference>
<dbReference type="Pfam" id="PF23344">
    <property type="entry name" value="ZP-N"/>
    <property type="match status" value="1"/>
</dbReference>
<keyword evidence="1 4" id="KW-0732">Signal</keyword>
<dbReference type="InterPro" id="IPR055355">
    <property type="entry name" value="ZP-C"/>
</dbReference>
<comment type="caution">
    <text evidence="6">The sequence shown here is derived from an EMBL/GenBank/DDBJ whole genome shotgun (WGS) entry which is preliminary data.</text>
</comment>
<gene>
    <name evidence="6" type="ORF">CVLEPA_LOCUS18349</name>
</gene>
<keyword evidence="3" id="KW-1133">Transmembrane helix</keyword>
<dbReference type="Pfam" id="PF00100">
    <property type="entry name" value="Zona_pellucida"/>
    <property type="match status" value="1"/>
</dbReference>
<feature type="signal peptide" evidence="4">
    <location>
        <begin position="1"/>
        <end position="19"/>
    </location>
</feature>
<sequence>MKKFVILWLLFVNAKTIKGQTPGQTPCEMKGCDNCIYRGPNTEAECVCPCPQMLAQNGATCEQAPCDVDLYALIDSTKHSDYTNCLIPFLNPTYTNWLSWRDTFVTFFSTFVNDTNIRTGLQLLGEQTLETQNTYSQSLQVGLDLVSSKDRPMCGVASYIRLMEQVVEVREVVANNPYNGPGPRRDNRTTTRVAIVGVAGYSLIQDDPAARFHTEVSSQFDRIIVISKDASDANADRLNRLVACGDFDSTSCKYLFYLDRENDFGLEFNRSNVDSVINYQACTSRRPNTFVIPNATYECGSNSIVVTVPKCALGGMVPNDLELLDTTCSINYVTDATGESWLVTVGLFDCGIISEIVGSSLRLTQVLSTRNYSADQVLPDITISMECSYPSPTPIRRPPATISGSFAAQGGAGGGDSVQMSVFSESSFSSAVNLSSQVLVGEARYFEINTDIPSNLRANLYSCLATSTENVTGEPRYEFISGTCVSDETFELVEVSGGTIRFKIDMFEFVQTFSEIDENKLPVFFYCSVASCIDSDTTDRCVCATRRRRSVDVSRLVSRSLISPMTELEEDVKSLEERAEDVLLHPEDRIKNMLSENQTVINGIIYVTVLIVLVLIALKWVANDEDYNIDLSKQKLSLGSVQSDEMKA</sequence>
<organism evidence="6 7">
    <name type="scientific">Clavelina lepadiformis</name>
    <name type="common">Light-bulb sea squirt</name>
    <name type="synonym">Ascidia lepadiformis</name>
    <dbReference type="NCBI Taxonomy" id="159417"/>
    <lineage>
        <taxon>Eukaryota</taxon>
        <taxon>Metazoa</taxon>
        <taxon>Chordata</taxon>
        <taxon>Tunicata</taxon>
        <taxon>Ascidiacea</taxon>
        <taxon>Aplousobranchia</taxon>
        <taxon>Clavelinidae</taxon>
        <taxon>Clavelina</taxon>
    </lineage>
</organism>
<name>A0ABP0G6K2_CLALP</name>
<evidence type="ECO:0000256" key="4">
    <source>
        <dbReference type="SAM" id="SignalP"/>
    </source>
</evidence>
<feature type="chain" id="PRO_5045119599" description="ZP domain-containing protein" evidence="4">
    <location>
        <begin position="20"/>
        <end position="648"/>
    </location>
</feature>
<dbReference type="SMART" id="SM00241">
    <property type="entry name" value="ZP"/>
    <property type="match status" value="1"/>
</dbReference>
<evidence type="ECO:0000256" key="3">
    <source>
        <dbReference type="SAM" id="Phobius"/>
    </source>
</evidence>
<keyword evidence="7" id="KW-1185">Reference proteome</keyword>
<dbReference type="EMBL" id="CAWYQH010000102">
    <property type="protein sequence ID" value="CAK8686419.1"/>
    <property type="molecule type" value="Genomic_DNA"/>
</dbReference>
<dbReference type="Proteomes" id="UP001642483">
    <property type="component" value="Unassembled WGS sequence"/>
</dbReference>
<feature type="transmembrane region" description="Helical" evidence="3">
    <location>
        <begin position="603"/>
        <end position="622"/>
    </location>
</feature>
<evidence type="ECO:0000256" key="2">
    <source>
        <dbReference type="ARBA" id="ARBA00023157"/>
    </source>
</evidence>
<evidence type="ECO:0000313" key="6">
    <source>
        <dbReference type="EMBL" id="CAK8686419.1"/>
    </source>
</evidence>
<dbReference type="Gene3D" id="2.60.40.4100">
    <property type="entry name" value="Zona pellucida, ZP-C domain"/>
    <property type="match status" value="1"/>
</dbReference>
<dbReference type="PANTHER" id="PTHR14002:SF54">
    <property type="entry name" value="ZONA PELLUCIDA SPERM-BINDING PROTEIN 2"/>
    <property type="match status" value="1"/>
</dbReference>
<keyword evidence="3" id="KW-0812">Transmembrane</keyword>
<protein>
    <recommendedName>
        <fullName evidence="5">ZP domain-containing protein</fullName>
    </recommendedName>
</protein>
<evidence type="ECO:0000259" key="5">
    <source>
        <dbReference type="PROSITE" id="PS51034"/>
    </source>
</evidence>
<dbReference type="InterPro" id="IPR001507">
    <property type="entry name" value="ZP_dom"/>
</dbReference>